<feature type="region of interest" description="Disordered" evidence="8">
    <location>
        <begin position="276"/>
        <end position="341"/>
    </location>
</feature>
<dbReference type="Pfam" id="PF04511">
    <property type="entry name" value="DER1"/>
    <property type="match status" value="1"/>
</dbReference>
<gene>
    <name evidence="9" type="primary">DFM1_1</name>
    <name evidence="9" type="ORF">GRS66_001141</name>
</gene>
<sequence>MAGPRNVRTLHGNGGRNNDVMGPKEFWLNIPPITRTLFTLAIVMTIVGRLNLINPWYFIYVWNLTFKKVQIWRLLTSCVMLSSRAMPALMELYSIYDRSSQLERGHFGPGLSNRRGLMVTVDYAYYLCFCILAITTATTIIYGSYYPVVLTSGFISCITYTWSIDNANVQIMFYGLIPVWGKYFPLIQLFISFVFNEGDFVISLIGFTTGYLYTCLDTHTLGPIWGMISRKADPTYGISPNGKFSTPWWFTSLYARITGAHNETATFNNNFANVPSSQRETRTFSGRGQRLGTAPATLSQTSGTDSGRASGSQLRSGPSNLNQFQGRGQRVGQTNSPSDSQ</sequence>
<reference evidence="9 10" key="1">
    <citation type="journal article" date="2019" name="BMC Genomics">
        <title>Chromosome level assembly and comparative genome analysis confirm lager-brewing yeasts originated from a single hybridization.</title>
        <authorList>
            <person name="Salazar A.N."/>
            <person name="Gorter de Vries A.R."/>
            <person name="van den Broek M."/>
            <person name="Brouwers N."/>
            <person name="de la Torre Cortes P."/>
            <person name="Kuijpers N.G.A."/>
            <person name="Daran J.G."/>
            <person name="Abeel T."/>
        </authorList>
    </citation>
    <scope>NUCLEOTIDE SEQUENCE [LARGE SCALE GENOMIC DNA]</scope>
    <source>
        <strain evidence="9 10">CBS 1483</strain>
    </source>
</reference>
<dbReference type="PANTHER" id="PTHR11009">
    <property type="entry name" value="DER1-LIKE PROTEIN, DERLIN"/>
    <property type="match status" value="1"/>
</dbReference>
<dbReference type="SUPFAM" id="SSF144091">
    <property type="entry name" value="Rhomboid-like"/>
    <property type="match status" value="1"/>
</dbReference>
<feature type="compositionally biased region" description="Polar residues" evidence="8">
    <location>
        <begin position="276"/>
        <end position="286"/>
    </location>
</feature>
<evidence type="ECO:0000256" key="6">
    <source>
        <dbReference type="ARBA" id="ARBA00023136"/>
    </source>
</evidence>
<keyword evidence="5 7" id="KW-1133">Transmembrane helix</keyword>
<organism evidence="9 10">
    <name type="scientific">Saccharomyces pastorianus</name>
    <name type="common">Lager yeast</name>
    <name type="synonym">Saccharomyces cerevisiae x Saccharomyces eubayanus</name>
    <dbReference type="NCBI Taxonomy" id="27292"/>
    <lineage>
        <taxon>Eukaryota</taxon>
        <taxon>Fungi</taxon>
        <taxon>Dikarya</taxon>
        <taxon>Ascomycota</taxon>
        <taxon>Saccharomycotina</taxon>
        <taxon>Saccharomycetes</taxon>
        <taxon>Saccharomycetales</taxon>
        <taxon>Saccharomycetaceae</taxon>
        <taxon>Saccharomyces</taxon>
    </lineage>
</organism>
<feature type="compositionally biased region" description="Polar residues" evidence="8">
    <location>
        <begin position="296"/>
        <end position="341"/>
    </location>
</feature>
<evidence type="ECO:0000313" key="9">
    <source>
        <dbReference type="EMBL" id="QID78911.1"/>
    </source>
</evidence>
<evidence type="ECO:0000256" key="2">
    <source>
        <dbReference type="ARBA" id="ARBA00008917"/>
    </source>
</evidence>
<dbReference type="EMBL" id="CP048985">
    <property type="protein sequence ID" value="QID78911.1"/>
    <property type="molecule type" value="Genomic_DNA"/>
</dbReference>
<dbReference type="GO" id="GO:0006950">
    <property type="term" value="P:response to stress"/>
    <property type="evidence" value="ECO:0007669"/>
    <property type="project" value="UniProtKB-ARBA"/>
</dbReference>
<dbReference type="GO" id="GO:0005789">
    <property type="term" value="C:endoplasmic reticulum membrane"/>
    <property type="evidence" value="ECO:0007669"/>
    <property type="project" value="UniProtKB-SubCell"/>
</dbReference>
<comment type="subcellular location">
    <subcellularLocation>
        <location evidence="1 7">Endoplasmic reticulum membrane</location>
        <topology evidence="1 7">Multi-pass membrane protein</topology>
    </subcellularLocation>
</comment>
<accession>A0A6C1DQ11</accession>
<evidence type="ECO:0000256" key="3">
    <source>
        <dbReference type="ARBA" id="ARBA00022692"/>
    </source>
</evidence>
<evidence type="ECO:0000256" key="7">
    <source>
        <dbReference type="RuleBase" id="RU363059"/>
    </source>
</evidence>
<dbReference type="OrthoDB" id="19102at2759"/>
<evidence type="ECO:0000256" key="4">
    <source>
        <dbReference type="ARBA" id="ARBA00022824"/>
    </source>
</evidence>
<evidence type="ECO:0000256" key="5">
    <source>
        <dbReference type="ARBA" id="ARBA00022989"/>
    </source>
</evidence>
<keyword evidence="4 7" id="KW-0256">Endoplasmic reticulum</keyword>
<evidence type="ECO:0000256" key="8">
    <source>
        <dbReference type="SAM" id="MobiDB-lite"/>
    </source>
</evidence>
<keyword evidence="6 7" id="KW-0472">Membrane</keyword>
<name>A0A6C1DQ11_SACPS</name>
<keyword evidence="3 7" id="KW-0812">Transmembrane</keyword>
<evidence type="ECO:0000256" key="1">
    <source>
        <dbReference type="ARBA" id="ARBA00004477"/>
    </source>
</evidence>
<evidence type="ECO:0000313" key="10">
    <source>
        <dbReference type="Proteomes" id="UP000501346"/>
    </source>
</evidence>
<dbReference type="Proteomes" id="UP000501346">
    <property type="component" value="Chromosome ScIV"/>
</dbReference>
<protein>
    <recommendedName>
        <fullName evidence="7">Derlin</fullName>
    </recommendedName>
</protein>
<feature type="transmembrane region" description="Helical" evidence="7">
    <location>
        <begin position="171"/>
        <end position="194"/>
    </location>
</feature>
<comment type="similarity">
    <text evidence="2 7">Belongs to the derlin family.</text>
</comment>
<feature type="transmembrane region" description="Helical" evidence="7">
    <location>
        <begin position="37"/>
        <end position="59"/>
    </location>
</feature>
<dbReference type="InterPro" id="IPR035952">
    <property type="entry name" value="Rhomboid-like_sf"/>
</dbReference>
<keyword evidence="10" id="KW-1185">Reference proteome</keyword>
<feature type="transmembrane region" description="Helical" evidence="7">
    <location>
        <begin position="200"/>
        <end position="221"/>
    </location>
</feature>
<feature type="transmembrane region" description="Helical" evidence="7">
    <location>
        <begin position="123"/>
        <end position="142"/>
    </location>
</feature>
<comment type="function">
    <text evidence="7">May be involved in the degradation of misfolded endoplasmic reticulum (ER) luminal proteins.</text>
</comment>
<proteinExistence type="inferred from homology"/>
<dbReference type="AlphaFoldDB" id="A0A6C1DQ11"/>
<dbReference type="InterPro" id="IPR007599">
    <property type="entry name" value="DER1"/>
</dbReference>